<sequence length="64" mass="7257">MPCKPAEGLLVCSTLPKFETWAKFEMKKRCVGTVRRIRKETKIFRRRLGGLLMKKGCKEGGGSL</sequence>
<reference evidence="1 2" key="1">
    <citation type="submission" date="2010-10" db="EMBL/GenBank/DDBJ databases">
        <authorList>
            <person name="Muzny D."/>
            <person name="Qin X."/>
            <person name="Deng J."/>
            <person name="Jiang H."/>
            <person name="Liu Y."/>
            <person name="Qu J."/>
            <person name="Song X.-Z."/>
            <person name="Zhang L."/>
            <person name="Thornton R."/>
            <person name="Coyle M."/>
            <person name="Francisco L."/>
            <person name="Jackson L."/>
            <person name="Javaid M."/>
            <person name="Korchina V."/>
            <person name="Kovar C."/>
            <person name="Mata R."/>
            <person name="Mathew T."/>
            <person name="Ngo R."/>
            <person name="Nguyen L."/>
            <person name="Nguyen N."/>
            <person name="Okwuonu G."/>
            <person name="Ongeri F."/>
            <person name="Pham C."/>
            <person name="Simmons D."/>
            <person name="Wilczek-Boney K."/>
            <person name="Hale W."/>
            <person name="Jakkamsetti A."/>
            <person name="Pham P."/>
            <person name="Ruth R."/>
            <person name="San Lucas F."/>
            <person name="Warren J."/>
            <person name="Zhang J."/>
            <person name="Zhao Z."/>
            <person name="Zhou C."/>
            <person name="Zhu D."/>
            <person name="Lee S."/>
            <person name="Bess C."/>
            <person name="Blankenburg K."/>
            <person name="Forbes L."/>
            <person name="Fu Q."/>
            <person name="Gubbala S."/>
            <person name="Hirani K."/>
            <person name="Jayaseelan J.C."/>
            <person name="Lara F."/>
            <person name="Munidasa M."/>
            <person name="Palculict T."/>
            <person name="Patil S."/>
            <person name="Pu L.-L."/>
            <person name="Saada N."/>
            <person name="Tang L."/>
            <person name="Weissenberger G."/>
            <person name="Zhu Y."/>
            <person name="Hemphill L."/>
            <person name="Shang Y."/>
            <person name="Youmans B."/>
            <person name="Ayvaz T."/>
            <person name="Ross M."/>
            <person name="Santibanez J."/>
            <person name="Aqrawi P."/>
            <person name="Gross S."/>
            <person name="Joshi V."/>
            <person name="Fowler G."/>
            <person name="Nazareth L."/>
            <person name="Reid J."/>
            <person name="Worley K."/>
            <person name="Petrosino J."/>
            <person name="Highlander S."/>
            <person name="Gibbs R."/>
        </authorList>
    </citation>
    <scope>NUCLEOTIDE SEQUENCE [LARGE SCALE GENOMIC DNA]</scope>
    <source>
        <strain evidence="1 2">F0287</strain>
    </source>
</reference>
<dbReference type="HOGENOM" id="CLU_200301_1_0_10"/>
<dbReference type="EMBL" id="AEOH01000003">
    <property type="protein sequence ID" value="EFS98622.1"/>
    <property type="molecule type" value="Genomic_DNA"/>
</dbReference>
<evidence type="ECO:0000313" key="1">
    <source>
        <dbReference type="EMBL" id="EFS98622.1"/>
    </source>
</evidence>
<dbReference type="AlphaFoldDB" id="E4MP19"/>
<protein>
    <submittedName>
        <fullName evidence="1">Uncharacterized protein</fullName>
    </submittedName>
</protein>
<organism evidence="1 2">
    <name type="scientific">Capnocytophaga ochracea F0287</name>
    <dbReference type="NCBI Taxonomy" id="873517"/>
    <lineage>
        <taxon>Bacteria</taxon>
        <taxon>Pseudomonadati</taxon>
        <taxon>Bacteroidota</taxon>
        <taxon>Flavobacteriia</taxon>
        <taxon>Flavobacteriales</taxon>
        <taxon>Flavobacteriaceae</taxon>
        <taxon>Capnocytophaga</taxon>
    </lineage>
</organism>
<evidence type="ECO:0000313" key="2">
    <source>
        <dbReference type="Proteomes" id="UP000005391"/>
    </source>
</evidence>
<name>E4MP19_CAPOC</name>
<gene>
    <name evidence="1" type="ORF">HMPREF1977_0129</name>
</gene>
<accession>E4MP19</accession>
<proteinExistence type="predicted"/>
<dbReference type="Proteomes" id="UP000005391">
    <property type="component" value="Unassembled WGS sequence"/>
</dbReference>
<comment type="caution">
    <text evidence="1">The sequence shown here is derived from an EMBL/GenBank/DDBJ whole genome shotgun (WGS) entry which is preliminary data.</text>
</comment>